<protein>
    <recommendedName>
        <fullName evidence="6">Putative aliphatic sulfonates-binding protein</fullName>
    </recommendedName>
</protein>
<dbReference type="GO" id="GO:0016020">
    <property type="term" value="C:membrane"/>
    <property type="evidence" value="ECO:0007669"/>
    <property type="project" value="InterPro"/>
</dbReference>
<evidence type="ECO:0000256" key="5">
    <source>
        <dbReference type="ARBA" id="ARBA00055538"/>
    </source>
</evidence>
<dbReference type="SUPFAM" id="SSF53850">
    <property type="entry name" value="Periplasmic binding protein-like II"/>
    <property type="match status" value="1"/>
</dbReference>
<keyword evidence="10" id="KW-1185">Reference proteome</keyword>
<evidence type="ECO:0000256" key="3">
    <source>
        <dbReference type="ARBA" id="ARBA00022448"/>
    </source>
</evidence>
<proteinExistence type="inferred from homology"/>
<dbReference type="InterPro" id="IPR015168">
    <property type="entry name" value="SsuA/THI5"/>
</dbReference>
<dbReference type="PANTHER" id="PTHR30024:SF21">
    <property type="entry name" value="ABC TRANSPORTER SUBSTRATE-BINDING PROTEIN"/>
    <property type="match status" value="1"/>
</dbReference>
<gene>
    <name evidence="9" type="ORF">FM105_06025</name>
</gene>
<name>A0A1X6XBI8_9MICO</name>
<dbReference type="InterPro" id="IPR010067">
    <property type="entry name" value="ABC_SsuA_sub-bd"/>
</dbReference>
<reference evidence="10" key="1">
    <citation type="submission" date="2017-02" db="EMBL/GenBank/DDBJ databases">
        <authorList>
            <person name="Dridi B."/>
        </authorList>
    </citation>
    <scope>NUCLEOTIDE SEQUENCE [LARGE SCALE GENOMIC DNA]</scope>
    <source>
        <strain evidence="10">B Co 03.10</strain>
    </source>
</reference>
<dbReference type="GO" id="GO:0042597">
    <property type="term" value="C:periplasmic space"/>
    <property type="evidence" value="ECO:0007669"/>
    <property type="project" value="UniProtKB-SubCell"/>
</dbReference>
<keyword evidence="3" id="KW-0813">Transport</keyword>
<organism evidence="9 10">
    <name type="scientific">Brevibacterium yomogidense</name>
    <dbReference type="NCBI Taxonomy" id="946573"/>
    <lineage>
        <taxon>Bacteria</taxon>
        <taxon>Bacillati</taxon>
        <taxon>Actinomycetota</taxon>
        <taxon>Actinomycetes</taxon>
        <taxon>Micrococcales</taxon>
        <taxon>Brevibacteriaceae</taxon>
        <taxon>Brevibacterium</taxon>
    </lineage>
</organism>
<feature type="chain" id="PRO_5039322134" description="Putative aliphatic sulfonates-binding protein" evidence="7">
    <location>
        <begin position="26"/>
        <end position="361"/>
    </location>
</feature>
<dbReference type="NCBIfam" id="TIGR01728">
    <property type="entry name" value="SsuA_fam"/>
    <property type="match status" value="1"/>
</dbReference>
<dbReference type="RefSeq" id="WP_087006203.1">
    <property type="nucleotide sequence ID" value="NZ_FWFF01000008.1"/>
</dbReference>
<dbReference type="Proteomes" id="UP000196581">
    <property type="component" value="Unassembled WGS sequence"/>
</dbReference>
<comment type="function">
    <text evidence="5">Part of a binding-protein-dependent transport system for aliphatic sulfonates. Putative binding protein.</text>
</comment>
<evidence type="ECO:0000313" key="10">
    <source>
        <dbReference type="Proteomes" id="UP000196581"/>
    </source>
</evidence>
<evidence type="ECO:0000256" key="7">
    <source>
        <dbReference type="SAM" id="SignalP"/>
    </source>
</evidence>
<comment type="subcellular location">
    <subcellularLocation>
        <location evidence="1">Periplasm</location>
    </subcellularLocation>
</comment>
<dbReference type="InterPro" id="IPR006311">
    <property type="entry name" value="TAT_signal"/>
</dbReference>
<feature type="signal peptide" evidence="7">
    <location>
        <begin position="1"/>
        <end position="25"/>
    </location>
</feature>
<dbReference type="FunFam" id="3.40.190.10:FF:000050">
    <property type="entry name" value="Sulfonate ABC transporter substrate-binding protein"/>
    <property type="match status" value="1"/>
</dbReference>
<dbReference type="PROSITE" id="PS51318">
    <property type="entry name" value="TAT"/>
    <property type="match status" value="1"/>
</dbReference>
<evidence type="ECO:0000313" key="9">
    <source>
        <dbReference type="EMBL" id="SLM96612.1"/>
    </source>
</evidence>
<dbReference type="PROSITE" id="PS51257">
    <property type="entry name" value="PROKAR_LIPOPROTEIN"/>
    <property type="match status" value="1"/>
</dbReference>
<dbReference type="Pfam" id="PF09084">
    <property type="entry name" value="NMT1"/>
    <property type="match status" value="1"/>
</dbReference>
<dbReference type="PANTHER" id="PTHR30024">
    <property type="entry name" value="ALIPHATIC SULFONATES-BINDING PROTEIN-RELATED"/>
    <property type="match status" value="1"/>
</dbReference>
<evidence type="ECO:0000256" key="2">
    <source>
        <dbReference type="ARBA" id="ARBA00010742"/>
    </source>
</evidence>
<evidence type="ECO:0000259" key="8">
    <source>
        <dbReference type="Pfam" id="PF09084"/>
    </source>
</evidence>
<evidence type="ECO:0000256" key="4">
    <source>
        <dbReference type="ARBA" id="ARBA00022729"/>
    </source>
</evidence>
<dbReference type="GO" id="GO:0042626">
    <property type="term" value="F:ATPase-coupled transmembrane transporter activity"/>
    <property type="evidence" value="ECO:0007669"/>
    <property type="project" value="InterPro"/>
</dbReference>
<comment type="similarity">
    <text evidence="2">Belongs to the bacterial solute-binding protein SsuA/TauA family.</text>
</comment>
<evidence type="ECO:0000256" key="6">
    <source>
        <dbReference type="ARBA" id="ARBA00070228"/>
    </source>
</evidence>
<dbReference type="EMBL" id="FWFF01000008">
    <property type="protein sequence ID" value="SLM96612.1"/>
    <property type="molecule type" value="Genomic_DNA"/>
</dbReference>
<keyword evidence="4 7" id="KW-0732">Signal</keyword>
<dbReference type="AlphaFoldDB" id="A0A1X6XBI8"/>
<feature type="domain" description="SsuA/THI5-like" evidence="8">
    <location>
        <begin position="64"/>
        <end position="265"/>
    </location>
</feature>
<sequence>MNRSRPSRARTPRSPRTLLKTAALAAVGSLMLTGCMEGEDAAQAQTDTLAIDWATYNPLSLVIKEKGWLESALAEDGVDVEWVFSAGSNKANESLRAETVDIGSTAGSAALLARANGSPIKVVDLYSQPEWSALVAGPDSDVESVEDLEGRSVAATKGTDPYFFLVQALAEADLTLDDVTVQNIQHADGRTALSSGEVDAWSGLDPIMAAAESEGDELFYRNLDFNTYGFLNAREDFLESSPELAQTVLDVYAHARTWALENQEETASILAEAASIDEETAGLTMERTHLDIDPVPGDEQLEVLRRIGPTLVEIGDVAEQSQVDEAIDTIIDDRFASEADAARVADTVAGTAADTSGGDDA</sequence>
<accession>A0A1X6XBI8</accession>
<evidence type="ECO:0000256" key="1">
    <source>
        <dbReference type="ARBA" id="ARBA00004418"/>
    </source>
</evidence>
<dbReference type="Gene3D" id="3.40.190.10">
    <property type="entry name" value="Periplasmic binding protein-like II"/>
    <property type="match status" value="2"/>
</dbReference>